<dbReference type="SUPFAM" id="SSF46689">
    <property type="entry name" value="Homeodomain-like"/>
    <property type="match status" value="1"/>
</dbReference>
<dbReference type="InterPro" id="IPR036271">
    <property type="entry name" value="Tet_transcr_reg_TetR-rel_C_sf"/>
</dbReference>
<dbReference type="Gene3D" id="1.10.10.60">
    <property type="entry name" value="Homeodomain-like"/>
    <property type="match status" value="1"/>
</dbReference>
<dbReference type="InterPro" id="IPR001647">
    <property type="entry name" value="HTH_TetR"/>
</dbReference>
<dbReference type="InterPro" id="IPR009057">
    <property type="entry name" value="Homeodomain-like_sf"/>
</dbReference>
<dbReference type="PROSITE" id="PS50977">
    <property type="entry name" value="HTH_TETR_2"/>
    <property type="match status" value="1"/>
</dbReference>
<feature type="DNA-binding region" description="H-T-H motif" evidence="4">
    <location>
        <begin position="63"/>
        <end position="82"/>
    </location>
</feature>
<dbReference type="EMBL" id="CP107567">
    <property type="protein sequence ID" value="UYQ62975.1"/>
    <property type="molecule type" value="Genomic_DNA"/>
</dbReference>
<gene>
    <name evidence="7" type="ORF">OGH68_16775</name>
</gene>
<dbReference type="RefSeq" id="WP_264244886.1">
    <property type="nucleotide sequence ID" value="NZ_CP107567.1"/>
</dbReference>
<evidence type="ECO:0000256" key="3">
    <source>
        <dbReference type="ARBA" id="ARBA00023163"/>
    </source>
</evidence>
<name>A0ABY6I7L2_STRPE</name>
<evidence type="ECO:0000256" key="5">
    <source>
        <dbReference type="SAM" id="MobiDB-lite"/>
    </source>
</evidence>
<feature type="compositionally biased region" description="Basic and acidic residues" evidence="5">
    <location>
        <begin position="278"/>
        <end position="291"/>
    </location>
</feature>
<protein>
    <submittedName>
        <fullName evidence="7">TetR/AcrR family transcriptional regulator</fullName>
    </submittedName>
</protein>
<dbReference type="Proteomes" id="UP001163878">
    <property type="component" value="Chromosome"/>
</dbReference>
<proteinExistence type="predicted"/>
<evidence type="ECO:0000259" key="6">
    <source>
        <dbReference type="PROSITE" id="PS50977"/>
    </source>
</evidence>
<evidence type="ECO:0000256" key="1">
    <source>
        <dbReference type="ARBA" id="ARBA00023015"/>
    </source>
</evidence>
<dbReference type="InterPro" id="IPR004111">
    <property type="entry name" value="Repressor_TetR_C"/>
</dbReference>
<evidence type="ECO:0000256" key="2">
    <source>
        <dbReference type="ARBA" id="ARBA00023125"/>
    </source>
</evidence>
<evidence type="ECO:0000313" key="8">
    <source>
        <dbReference type="Proteomes" id="UP001163878"/>
    </source>
</evidence>
<evidence type="ECO:0000256" key="4">
    <source>
        <dbReference type="PROSITE-ProRule" id="PRU00335"/>
    </source>
</evidence>
<keyword evidence="1" id="KW-0805">Transcription regulation</keyword>
<dbReference type="Pfam" id="PF02909">
    <property type="entry name" value="TetR_C_1"/>
    <property type="match status" value="1"/>
</dbReference>
<dbReference type="SUPFAM" id="SSF48498">
    <property type="entry name" value="Tetracyclin repressor-like, C-terminal domain"/>
    <property type="match status" value="1"/>
</dbReference>
<keyword evidence="8" id="KW-1185">Reference proteome</keyword>
<evidence type="ECO:0000313" key="7">
    <source>
        <dbReference type="EMBL" id="UYQ62975.1"/>
    </source>
</evidence>
<dbReference type="PANTHER" id="PTHR30055:SF151">
    <property type="entry name" value="TRANSCRIPTIONAL REGULATORY PROTEIN"/>
    <property type="match status" value="1"/>
</dbReference>
<organism evidence="7 8">
    <name type="scientific">Streptomyces peucetius</name>
    <dbReference type="NCBI Taxonomy" id="1950"/>
    <lineage>
        <taxon>Bacteria</taxon>
        <taxon>Bacillati</taxon>
        <taxon>Actinomycetota</taxon>
        <taxon>Actinomycetes</taxon>
        <taxon>Kitasatosporales</taxon>
        <taxon>Streptomycetaceae</taxon>
        <taxon>Streptomyces</taxon>
    </lineage>
</organism>
<keyword evidence="2 4" id="KW-0238">DNA-binding</keyword>
<accession>A0ABY6I7L2</accession>
<dbReference type="Pfam" id="PF00440">
    <property type="entry name" value="TetR_N"/>
    <property type="match status" value="1"/>
</dbReference>
<keyword evidence="3" id="KW-0804">Transcription</keyword>
<dbReference type="PANTHER" id="PTHR30055">
    <property type="entry name" value="HTH-TYPE TRANSCRIPTIONAL REGULATOR RUTR"/>
    <property type="match status" value="1"/>
</dbReference>
<feature type="region of interest" description="Disordered" evidence="5">
    <location>
        <begin position="262"/>
        <end position="291"/>
    </location>
</feature>
<reference evidence="7" key="1">
    <citation type="submission" date="2022-10" db="EMBL/GenBank/DDBJ databases">
        <title>Cytochrome P450 Catalyzes Benzene Ring Formation in the Biosynthesis of Trialkyl-Substituted Aromatic Polyketides.</title>
        <authorList>
            <person name="Zhao E."/>
            <person name="Ge H."/>
        </authorList>
    </citation>
    <scope>NUCLEOTIDE SEQUENCE</scope>
    <source>
        <strain evidence="7">NA0869</strain>
    </source>
</reference>
<feature type="domain" description="HTH tetR-type" evidence="6">
    <location>
        <begin position="40"/>
        <end position="100"/>
    </location>
</feature>
<dbReference type="Gene3D" id="1.10.357.10">
    <property type="entry name" value="Tetracycline Repressor, domain 2"/>
    <property type="match status" value="1"/>
</dbReference>
<sequence>MADDGRRRGPGGARTGTGLPASIEAAWGLRERPGKGPKPGIGIERIVAAAVALASAEGLGAVSMGRVAKELGVSTMSLYRYVAAKGELYILMQEEAVGLPPAPPPPGTGWREALAAWAWAQREVFHRNLWMLRIPISGPPATPNSVAWWDRGLAALAGTGLDEGEKISVIMLVGGFVRNEALLMADLGAAIAASGESPEVVMRRYAQTLERFADPERYPALARLLESRVMYEPDSQDFEFVFGLERLLDGVGVLIAGRGGDGGCPGGESRDGGAVGDGRGDGTVREEGGAA</sequence>
<dbReference type="InterPro" id="IPR050109">
    <property type="entry name" value="HTH-type_TetR-like_transc_reg"/>
</dbReference>